<dbReference type="Pfam" id="PF20473">
    <property type="entry name" value="MmeI_Mtase"/>
    <property type="match status" value="1"/>
</dbReference>
<evidence type="ECO:0000259" key="7">
    <source>
        <dbReference type="Pfam" id="PF20473"/>
    </source>
</evidence>
<dbReference type="EMBL" id="AAKL01000012">
    <property type="protein sequence ID" value="EAP73632.1"/>
    <property type="molecule type" value="Genomic_DNA"/>
</dbReference>
<feature type="domain" description="MmeI-like target recognition" evidence="5">
    <location>
        <begin position="234"/>
        <end position="436"/>
    </location>
</feature>
<dbReference type="Gene3D" id="3.40.50.150">
    <property type="entry name" value="Vaccinia Virus protein VP39"/>
    <property type="match status" value="1"/>
</dbReference>
<keyword evidence="3" id="KW-0808">Transferase</keyword>
<proteinExistence type="predicted"/>
<evidence type="ECO:0000256" key="2">
    <source>
        <dbReference type="ARBA" id="ARBA00022603"/>
    </source>
</evidence>
<dbReference type="Pfam" id="PF20466">
    <property type="entry name" value="MmeI_TRD"/>
    <property type="match status" value="1"/>
</dbReference>
<reference evidence="8 9" key="1">
    <citation type="journal article" date="2006" name="Mol. Plant Microbe Interact.">
        <title>Identification of open reading frames unique to a select agent: Ralstonia solanacearum race 3 biovar 2.</title>
        <authorList>
            <person name="Gabriel D.W."/>
            <person name="Allen C."/>
            <person name="Schell M."/>
            <person name="Denny T.P."/>
            <person name="Greenberg J.T."/>
            <person name="Duan Y.P."/>
            <person name="Flores-Cruz Z."/>
            <person name="Huang Q."/>
            <person name="Clifford J.M."/>
            <person name="Presting G."/>
            <person name="Gonzalez E.T."/>
            <person name="Reddy J."/>
            <person name="Elphinstone J."/>
            <person name="Swanson J."/>
            <person name="Yao J."/>
            <person name="Mulholland V."/>
            <person name="Liu L."/>
            <person name="Farmerie W."/>
            <person name="Patnaikuni M."/>
            <person name="Balogh B."/>
            <person name="Norman D."/>
            <person name="Alvarez A."/>
            <person name="Castillo J.A."/>
            <person name="Jones J."/>
            <person name="Saddler G."/>
            <person name="Walunas T."/>
            <person name="Zhukov A."/>
            <person name="Mikhailova N."/>
        </authorList>
    </citation>
    <scope>NUCLEOTIDE SEQUENCE [LARGE SCALE GENOMIC DNA]</scope>
    <source>
        <strain evidence="8 9">UW551</strain>
    </source>
</reference>
<comment type="catalytic activity">
    <reaction evidence="4">
        <text>a 2'-deoxyadenosine in DNA + S-adenosyl-L-methionine = an N(6)-methyl-2'-deoxyadenosine in DNA + S-adenosyl-L-homocysteine + H(+)</text>
        <dbReference type="Rhea" id="RHEA:15197"/>
        <dbReference type="Rhea" id="RHEA-COMP:12418"/>
        <dbReference type="Rhea" id="RHEA-COMP:12419"/>
        <dbReference type="ChEBI" id="CHEBI:15378"/>
        <dbReference type="ChEBI" id="CHEBI:57856"/>
        <dbReference type="ChEBI" id="CHEBI:59789"/>
        <dbReference type="ChEBI" id="CHEBI:90615"/>
        <dbReference type="ChEBI" id="CHEBI:90616"/>
        <dbReference type="EC" id="2.1.1.72"/>
    </reaction>
</comment>
<evidence type="ECO:0000259" key="6">
    <source>
        <dbReference type="Pfam" id="PF20467"/>
    </source>
</evidence>
<dbReference type="InterPro" id="IPR046816">
    <property type="entry name" value="MmeI_Mtase"/>
</dbReference>
<dbReference type="GO" id="GO:0032259">
    <property type="term" value="P:methylation"/>
    <property type="evidence" value="ECO:0007669"/>
    <property type="project" value="UniProtKB-KW"/>
</dbReference>
<protein>
    <recommendedName>
        <fullName evidence="1">site-specific DNA-methyltransferase (adenine-specific)</fullName>
        <ecNumber evidence="1">2.1.1.72</ecNumber>
    </recommendedName>
</protein>
<dbReference type="GO" id="GO:0009007">
    <property type="term" value="F:site-specific DNA-methyltransferase (adenine-specific) activity"/>
    <property type="evidence" value="ECO:0007669"/>
    <property type="project" value="UniProtKB-EC"/>
</dbReference>
<gene>
    <name evidence="8" type="ORF">RRSL_03359</name>
</gene>
<keyword evidence="2 8" id="KW-0489">Methyltransferase</keyword>
<evidence type="ECO:0000259" key="5">
    <source>
        <dbReference type="Pfam" id="PF20466"/>
    </source>
</evidence>
<evidence type="ECO:0000256" key="1">
    <source>
        <dbReference type="ARBA" id="ARBA00011900"/>
    </source>
</evidence>
<dbReference type="EC" id="2.1.1.72" evidence="1"/>
<dbReference type="Proteomes" id="UP000005933">
    <property type="component" value="Unassembled WGS sequence"/>
</dbReference>
<organism evidence="8 9">
    <name type="scientific">Ralstonia solanacearum (strain UW551)</name>
    <dbReference type="NCBI Taxonomy" id="342110"/>
    <lineage>
        <taxon>Bacteria</taxon>
        <taxon>Pseudomonadati</taxon>
        <taxon>Pseudomonadota</taxon>
        <taxon>Betaproteobacteria</taxon>
        <taxon>Burkholderiales</taxon>
        <taxon>Burkholderiaceae</taxon>
        <taxon>Ralstonia</taxon>
        <taxon>Ralstonia solanacearum species complex</taxon>
    </lineage>
</organism>
<dbReference type="InterPro" id="IPR050953">
    <property type="entry name" value="N4_N6_ade-DNA_methylase"/>
</dbReference>
<evidence type="ECO:0000256" key="4">
    <source>
        <dbReference type="ARBA" id="ARBA00047942"/>
    </source>
</evidence>
<sequence>MEIFKRIQELAPEGIFPLSRIKLSQFYGMKLDDFAHEIAILSLWLAEHQMNQKFKETFGHTNPALPLKSSGNVVSDNAIHVDWDEFLAPKAEHETYLLGNPPYLGARNQEPEQKADLELIFEGHEEYKDSDYVCCWFIKAAKFIAGKNAKYAFVATNSICQGEQVAYLWPRVFQPGLEIDFAYTSFKWSNFAKNNAGVTCVIVGVRNTADKPKLLFGADSYKIVKNINPYLIEGKDVFVRRTSEVLSGFPAMVIGCMARDGGNLILKPEERDAIVQQYPKSKPLFRTLYGTQEFIDGNPRQCLWIEDEQLELARSIPPIKTRIDACYDFRVKSKAKTTNGYAKIAHKFAQRVQIKGGSIIVPATSSERREYVPIGYLDANVVITNSANVIYKQDPVLFGIIASKLHILWVRTVGGQLETRLRYSAEICYNTFPFPDASEKKRQAVAEKAMAIVAIREAYPELSIEDLYDPDTMPADLKQAHHELDVVVEQCYQIKPFYSDTERLECLFKLYEKMMEAEHA</sequence>
<dbReference type="InterPro" id="IPR046820">
    <property type="entry name" value="MmeI_TRD"/>
</dbReference>
<evidence type="ECO:0000256" key="3">
    <source>
        <dbReference type="ARBA" id="ARBA00022679"/>
    </source>
</evidence>
<dbReference type="PANTHER" id="PTHR33841">
    <property type="entry name" value="DNA METHYLTRANSFERASE YEEA-RELATED"/>
    <property type="match status" value="1"/>
</dbReference>
<dbReference type="InterPro" id="IPR029063">
    <property type="entry name" value="SAM-dependent_MTases_sf"/>
</dbReference>
<name>A0AB33VHE7_RALSU</name>
<dbReference type="Pfam" id="PF20467">
    <property type="entry name" value="MmeI_C"/>
    <property type="match status" value="1"/>
</dbReference>
<dbReference type="AlphaFoldDB" id="A0AB33VHE7"/>
<comment type="caution">
    <text evidence="8">The sequence shown here is derived from an EMBL/GenBank/DDBJ whole genome shotgun (WGS) entry which is preliminary data.</text>
</comment>
<evidence type="ECO:0000313" key="8">
    <source>
        <dbReference type="EMBL" id="EAP73632.1"/>
    </source>
</evidence>
<evidence type="ECO:0000313" key="9">
    <source>
        <dbReference type="Proteomes" id="UP000005933"/>
    </source>
</evidence>
<feature type="domain" description="MmeI-like DNA-methyltransferase" evidence="7">
    <location>
        <begin position="2"/>
        <end position="216"/>
    </location>
</feature>
<dbReference type="PANTHER" id="PTHR33841:SF1">
    <property type="entry name" value="DNA METHYLTRANSFERASE A"/>
    <property type="match status" value="1"/>
</dbReference>
<dbReference type="SUPFAM" id="SSF53335">
    <property type="entry name" value="S-adenosyl-L-methionine-dependent methyltransferases"/>
    <property type="match status" value="1"/>
</dbReference>
<feature type="domain" description="MmeI-like C-terminal" evidence="6">
    <location>
        <begin position="438"/>
        <end position="515"/>
    </location>
</feature>
<accession>A0AB33VHE7</accession>
<dbReference type="InterPro" id="IPR046818">
    <property type="entry name" value="MmeI_C"/>
</dbReference>